<accession>A0A066YRZ2</accession>
<dbReference type="Proteomes" id="UP000027178">
    <property type="component" value="Unassembled WGS sequence"/>
</dbReference>
<gene>
    <name evidence="1" type="ORF">KCH_38030</name>
</gene>
<comment type="caution">
    <text evidence="1">The sequence shown here is derived from an EMBL/GenBank/DDBJ whole genome shotgun (WGS) entry which is preliminary data.</text>
</comment>
<evidence type="ECO:0000313" key="1">
    <source>
        <dbReference type="EMBL" id="KDN84012.1"/>
    </source>
</evidence>
<dbReference type="EMBL" id="JNBY01000093">
    <property type="protein sequence ID" value="KDN84012.1"/>
    <property type="molecule type" value="Genomic_DNA"/>
</dbReference>
<sequence>MSSSAEIAARRHARMVVTIGQKGITIWFRSYRDTWDFG</sequence>
<name>A0A066YRZ2_9ACTN</name>
<evidence type="ECO:0000313" key="2">
    <source>
        <dbReference type="Proteomes" id="UP000027178"/>
    </source>
</evidence>
<dbReference type="HOGENOM" id="CLU_3328894_0_0_11"/>
<proteinExistence type="predicted"/>
<reference evidence="1 2" key="1">
    <citation type="submission" date="2014-05" db="EMBL/GenBank/DDBJ databases">
        <title>Draft Genome Sequence of Kitasatospora cheerisanensis KCTC 2395.</title>
        <authorList>
            <person name="Nam D.H."/>
        </authorList>
    </citation>
    <scope>NUCLEOTIDE SEQUENCE [LARGE SCALE GENOMIC DNA]</scope>
    <source>
        <strain evidence="1 2">KCTC 2395</strain>
    </source>
</reference>
<organism evidence="1 2">
    <name type="scientific">Kitasatospora cheerisanensis KCTC 2395</name>
    <dbReference type="NCBI Taxonomy" id="1348663"/>
    <lineage>
        <taxon>Bacteria</taxon>
        <taxon>Bacillati</taxon>
        <taxon>Actinomycetota</taxon>
        <taxon>Actinomycetes</taxon>
        <taxon>Kitasatosporales</taxon>
        <taxon>Streptomycetaceae</taxon>
        <taxon>Kitasatospora</taxon>
    </lineage>
</organism>
<keyword evidence="2" id="KW-1185">Reference proteome</keyword>
<dbReference type="AlphaFoldDB" id="A0A066YRZ2"/>
<dbReference type="PATRIC" id="fig|1348663.4.peg.3662"/>
<protein>
    <submittedName>
        <fullName evidence="1">Uncharacterized protein</fullName>
    </submittedName>
</protein>